<dbReference type="EMBL" id="JBHSXX010000001">
    <property type="protein sequence ID" value="MFC6869963.1"/>
    <property type="molecule type" value="Genomic_DNA"/>
</dbReference>
<sequence>MANIVPDSRPISRPTSAWATGEIGQTEQLADRYVAATRTAMVAMTPAIARRCILTYTAPGATVLDPNPTAGIALTEAARTGRHAVGIQPRQPQWQSVCDANLDLAWLAGAPAPARTLTGIADPQVANLPAAVDLVLTGVLLDRDGGHYNRALLDLYDDLRGVIDWVWPGGYVIITCRAWHTSRGLLDLPGEVDDIARAVGLAPHDRCVALTSPIRLRPGSAATHIDVMIYIVCQGRAPCLSLRA</sequence>
<dbReference type="GO" id="GO:0008168">
    <property type="term" value="F:methyltransferase activity"/>
    <property type="evidence" value="ECO:0007669"/>
    <property type="project" value="UniProtKB-KW"/>
</dbReference>
<accession>A0ABW2C4M2</accession>
<evidence type="ECO:0000313" key="2">
    <source>
        <dbReference type="Proteomes" id="UP001596337"/>
    </source>
</evidence>
<dbReference type="GO" id="GO:0032259">
    <property type="term" value="P:methylation"/>
    <property type="evidence" value="ECO:0007669"/>
    <property type="project" value="UniProtKB-KW"/>
</dbReference>
<dbReference type="RefSeq" id="WP_345393895.1">
    <property type="nucleotide sequence ID" value="NZ_BAABLA010000021.1"/>
</dbReference>
<name>A0ABW2C4M2_9PSEU</name>
<protein>
    <submittedName>
        <fullName evidence="1">DNA modification methylase</fullName>
    </submittedName>
</protein>
<keyword evidence="2" id="KW-1185">Reference proteome</keyword>
<proteinExistence type="predicted"/>
<dbReference type="Proteomes" id="UP001596337">
    <property type="component" value="Unassembled WGS sequence"/>
</dbReference>
<keyword evidence="1" id="KW-0808">Transferase</keyword>
<reference evidence="2" key="1">
    <citation type="journal article" date="2019" name="Int. J. Syst. Evol. Microbiol.">
        <title>The Global Catalogue of Microorganisms (GCM) 10K type strain sequencing project: providing services to taxonomists for standard genome sequencing and annotation.</title>
        <authorList>
            <consortium name="The Broad Institute Genomics Platform"/>
            <consortium name="The Broad Institute Genome Sequencing Center for Infectious Disease"/>
            <person name="Wu L."/>
            <person name="Ma J."/>
        </authorList>
    </citation>
    <scope>NUCLEOTIDE SEQUENCE [LARGE SCALE GENOMIC DNA]</scope>
    <source>
        <strain evidence="2">KCTC 32255</strain>
    </source>
</reference>
<gene>
    <name evidence="1" type="ORF">ACFQGD_22730</name>
</gene>
<evidence type="ECO:0000313" key="1">
    <source>
        <dbReference type="EMBL" id="MFC6869963.1"/>
    </source>
</evidence>
<comment type="caution">
    <text evidence="1">The sequence shown here is derived from an EMBL/GenBank/DDBJ whole genome shotgun (WGS) entry which is preliminary data.</text>
</comment>
<keyword evidence="1" id="KW-0489">Methyltransferase</keyword>
<dbReference type="InterPro" id="IPR029063">
    <property type="entry name" value="SAM-dependent_MTases_sf"/>
</dbReference>
<dbReference type="Gene3D" id="3.40.50.150">
    <property type="entry name" value="Vaccinia Virus protein VP39"/>
    <property type="match status" value="1"/>
</dbReference>
<dbReference type="SUPFAM" id="SSF53335">
    <property type="entry name" value="S-adenosyl-L-methionine-dependent methyltransferases"/>
    <property type="match status" value="1"/>
</dbReference>
<organism evidence="1 2">
    <name type="scientific">Haloechinothrix salitolerans</name>
    <dbReference type="NCBI Taxonomy" id="926830"/>
    <lineage>
        <taxon>Bacteria</taxon>
        <taxon>Bacillati</taxon>
        <taxon>Actinomycetota</taxon>
        <taxon>Actinomycetes</taxon>
        <taxon>Pseudonocardiales</taxon>
        <taxon>Pseudonocardiaceae</taxon>
        <taxon>Haloechinothrix</taxon>
    </lineage>
</organism>